<evidence type="ECO:0000313" key="2">
    <source>
        <dbReference type="EMBL" id="KAK7041249.1"/>
    </source>
</evidence>
<evidence type="ECO:0000313" key="3">
    <source>
        <dbReference type="Proteomes" id="UP001362999"/>
    </source>
</evidence>
<feature type="non-terminal residue" evidence="2">
    <location>
        <position position="1"/>
    </location>
</feature>
<proteinExistence type="predicted"/>
<dbReference type="Proteomes" id="UP001362999">
    <property type="component" value="Unassembled WGS sequence"/>
</dbReference>
<organism evidence="2 3">
    <name type="scientific">Favolaschia claudopus</name>
    <dbReference type="NCBI Taxonomy" id="2862362"/>
    <lineage>
        <taxon>Eukaryota</taxon>
        <taxon>Fungi</taxon>
        <taxon>Dikarya</taxon>
        <taxon>Basidiomycota</taxon>
        <taxon>Agaricomycotina</taxon>
        <taxon>Agaricomycetes</taxon>
        <taxon>Agaricomycetidae</taxon>
        <taxon>Agaricales</taxon>
        <taxon>Marasmiineae</taxon>
        <taxon>Mycenaceae</taxon>
        <taxon>Favolaschia</taxon>
    </lineage>
</organism>
<dbReference type="AlphaFoldDB" id="A0AAW0CRW9"/>
<accession>A0AAW0CRW9</accession>
<sequence length="272" mass="29612">FPLSVFTSPSLSLINANAPTMDTVKLNAAALGEKQIRVMSTATFEATVLREAEMDGAQWTEAAYNMISFTKKGSPSPAHTRCNAHFGFFATLQDAGKNFPAIRATDIALRKRYVSTPFAYSRDLYDRELYNEIMEWRIKEPRQTQLPNGGGRGATPARRARGGGGRGSAPFQKGNAGAASSTVCLVCAVRGHFYSDCNSHSFSDGTPLHCSIRDRDIRTSGSHETLCRAWNAKGAAAACLHDQTQRVHACSFCGNKNHHAFSWTCRANPSSN</sequence>
<protein>
    <recommendedName>
        <fullName evidence="4">CCHC-type domain-containing protein</fullName>
    </recommendedName>
</protein>
<evidence type="ECO:0000256" key="1">
    <source>
        <dbReference type="SAM" id="MobiDB-lite"/>
    </source>
</evidence>
<feature type="region of interest" description="Disordered" evidence="1">
    <location>
        <begin position="142"/>
        <end position="176"/>
    </location>
</feature>
<dbReference type="EMBL" id="JAWWNJ010000014">
    <property type="protein sequence ID" value="KAK7041249.1"/>
    <property type="molecule type" value="Genomic_DNA"/>
</dbReference>
<keyword evidence="3" id="KW-1185">Reference proteome</keyword>
<comment type="caution">
    <text evidence="2">The sequence shown here is derived from an EMBL/GenBank/DDBJ whole genome shotgun (WGS) entry which is preliminary data.</text>
</comment>
<evidence type="ECO:0008006" key="4">
    <source>
        <dbReference type="Google" id="ProtNLM"/>
    </source>
</evidence>
<name>A0AAW0CRW9_9AGAR</name>
<reference evidence="2 3" key="1">
    <citation type="journal article" date="2024" name="J Genomics">
        <title>Draft genome sequencing and assembly of Favolaschia claudopus CIRM-BRFM 2984 isolated from oak limbs.</title>
        <authorList>
            <person name="Navarro D."/>
            <person name="Drula E."/>
            <person name="Chaduli D."/>
            <person name="Cazenave R."/>
            <person name="Ahrendt S."/>
            <person name="Wang J."/>
            <person name="Lipzen A."/>
            <person name="Daum C."/>
            <person name="Barry K."/>
            <person name="Grigoriev I.V."/>
            <person name="Favel A."/>
            <person name="Rosso M.N."/>
            <person name="Martin F."/>
        </authorList>
    </citation>
    <scope>NUCLEOTIDE SEQUENCE [LARGE SCALE GENOMIC DNA]</scope>
    <source>
        <strain evidence="2 3">CIRM-BRFM 2984</strain>
    </source>
</reference>
<gene>
    <name evidence="2" type="ORF">R3P38DRAFT_2512412</name>
</gene>